<evidence type="ECO:0000256" key="15">
    <source>
        <dbReference type="ARBA" id="ARBA00023033"/>
    </source>
</evidence>
<feature type="binding site" description="axial binding residue" evidence="30">
    <location>
        <position position="341"/>
    </location>
    <ligand>
        <name>heme</name>
        <dbReference type="ChEBI" id="CHEBI:30413"/>
    </ligand>
    <ligandPart>
        <name>Fe</name>
        <dbReference type="ChEBI" id="CHEBI:18248"/>
    </ligandPart>
</feature>
<comment type="similarity">
    <text evidence="5 31">Belongs to the cytochrome P450 family.</text>
</comment>
<evidence type="ECO:0000256" key="21">
    <source>
        <dbReference type="ARBA" id="ARBA00030382"/>
    </source>
</evidence>
<evidence type="ECO:0000256" key="27">
    <source>
        <dbReference type="ARBA" id="ARBA00048534"/>
    </source>
</evidence>
<organism evidence="33 34">
    <name type="scientific">Pan troglodytes</name>
    <name type="common">Chimpanzee</name>
    <dbReference type="NCBI Taxonomy" id="9598"/>
    <lineage>
        <taxon>Eukaryota</taxon>
        <taxon>Metazoa</taxon>
        <taxon>Chordata</taxon>
        <taxon>Craniata</taxon>
        <taxon>Vertebrata</taxon>
        <taxon>Euteleostomi</taxon>
        <taxon>Mammalia</taxon>
        <taxon>Eutheria</taxon>
        <taxon>Euarchontoglires</taxon>
        <taxon>Primates</taxon>
        <taxon>Haplorrhini</taxon>
        <taxon>Catarrhini</taxon>
        <taxon>Hominidae</taxon>
        <taxon>Pan</taxon>
    </lineage>
</organism>
<evidence type="ECO:0000256" key="13">
    <source>
        <dbReference type="ARBA" id="ARBA00023002"/>
    </source>
</evidence>
<dbReference type="InterPro" id="IPR036396">
    <property type="entry name" value="Cyt_P450_sf"/>
</dbReference>
<evidence type="ECO:0000313" key="33">
    <source>
        <dbReference type="EMBL" id="PNI81857.1"/>
    </source>
</evidence>
<evidence type="ECO:0000256" key="29">
    <source>
        <dbReference type="ARBA" id="ARBA00049083"/>
    </source>
</evidence>
<evidence type="ECO:0000256" key="25">
    <source>
        <dbReference type="ARBA" id="ARBA00044223"/>
    </source>
</evidence>
<evidence type="ECO:0000256" key="3">
    <source>
        <dbReference type="ARBA" id="ARBA00004586"/>
    </source>
</evidence>
<evidence type="ECO:0000256" key="7">
    <source>
        <dbReference type="ARBA" id="ARBA00012359"/>
    </source>
</evidence>
<proteinExistence type="inferred from homology"/>
<evidence type="ECO:0000256" key="1">
    <source>
        <dbReference type="ARBA" id="ARBA00001971"/>
    </source>
</evidence>
<evidence type="ECO:0000256" key="31">
    <source>
        <dbReference type="RuleBase" id="RU000461"/>
    </source>
</evidence>
<dbReference type="EC" id="1.14.14.19" evidence="7"/>
<comment type="pathway">
    <text evidence="20">Steroid hormone biosynthesis.</text>
</comment>
<dbReference type="Pfam" id="PF00067">
    <property type="entry name" value="p450"/>
    <property type="match status" value="1"/>
</dbReference>
<dbReference type="EMBL" id="NBAG03000216">
    <property type="protein sequence ID" value="PNI81857.1"/>
    <property type="molecule type" value="Genomic_DNA"/>
</dbReference>
<evidence type="ECO:0000256" key="12">
    <source>
        <dbReference type="ARBA" id="ARBA00022848"/>
    </source>
</evidence>
<evidence type="ECO:0000256" key="5">
    <source>
        <dbReference type="ARBA" id="ARBA00010617"/>
    </source>
</evidence>
<dbReference type="PANTHER" id="PTHR24289:SF13">
    <property type="entry name" value="STEROID 17-ALPHA-HYDROXYLASE_17,20 LYASE"/>
    <property type="match status" value="1"/>
</dbReference>
<comment type="cofactor">
    <cofactor evidence="1 30">
        <name>heme</name>
        <dbReference type="ChEBI" id="CHEBI:30413"/>
    </cofactor>
</comment>
<dbReference type="GO" id="GO:0005789">
    <property type="term" value="C:endoplasmic reticulum membrane"/>
    <property type="evidence" value="ECO:0007669"/>
    <property type="project" value="UniProtKB-SubCell"/>
</dbReference>
<comment type="caution">
    <text evidence="33">The sequence shown here is derived from an EMBL/GenBank/DDBJ whole genome shotgun (WGS) entry which is preliminary data.</text>
</comment>
<evidence type="ECO:0000256" key="24">
    <source>
        <dbReference type="ARBA" id="ARBA00043954"/>
    </source>
</evidence>
<evidence type="ECO:0000256" key="22">
    <source>
        <dbReference type="ARBA" id="ARBA00032037"/>
    </source>
</evidence>
<feature type="signal peptide" evidence="32">
    <location>
        <begin position="1"/>
        <end position="18"/>
    </location>
</feature>
<evidence type="ECO:0000256" key="9">
    <source>
        <dbReference type="ARBA" id="ARBA00022617"/>
    </source>
</evidence>
<keyword evidence="16" id="KW-0443">Lipid metabolism</keyword>
<evidence type="ECO:0000256" key="16">
    <source>
        <dbReference type="ARBA" id="ARBA00023098"/>
    </source>
</evidence>
<gene>
    <name evidence="33" type="ORF">CK820_G0004060</name>
</gene>
<dbReference type="SUPFAM" id="SSF48264">
    <property type="entry name" value="Cytochrome P450"/>
    <property type="match status" value="1"/>
</dbReference>
<evidence type="ECO:0000256" key="14">
    <source>
        <dbReference type="ARBA" id="ARBA00023004"/>
    </source>
</evidence>
<dbReference type="InterPro" id="IPR002401">
    <property type="entry name" value="Cyt_P450_E_grp-I"/>
</dbReference>
<reference evidence="33 34" key="1">
    <citation type="submission" date="2017-12" db="EMBL/GenBank/DDBJ databases">
        <title>High-resolution comparative analysis of great ape genomes.</title>
        <authorList>
            <person name="Pollen A."/>
            <person name="Hastie A."/>
            <person name="Hormozdiari F."/>
            <person name="Dougherty M."/>
            <person name="Liu R."/>
            <person name="Chaisson M."/>
            <person name="Hoppe E."/>
            <person name="Hill C."/>
            <person name="Pang A."/>
            <person name="Hillier L."/>
            <person name="Baker C."/>
            <person name="Armstrong J."/>
            <person name="Shendure J."/>
            <person name="Paten B."/>
            <person name="Wilson R."/>
            <person name="Chao H."/>
            <person name="Schneider V."/>
            <person name="Ventura M."/>
            <person name="Kronenberg Z."/>
            <person name="Murali S."/>
            <person name="Gordon D."/>
            <person name="Cantsilieris S."/>
            <person name="Munson K."/>
            <person name="Nelson B."/>
            <person name="Raja A."/>
            <person name="Underwood J."/>
            <person name="Diekhans M."/>
            <person name="Fiddes I."/>
            <person name="Haussler D."/>
            <person name="Eichler E."/>
        </authorList>
    </citation>
    <scope>NUCLEOTIDE SEQUENCE [LARGE SCALE GENOMIC DNA]</scope>
    <source>
        <strain evidence="33">Yerkes chimp pedigree #C0471</strain>
    </source>
</reference>
<dbReference type="PRINTS" id="PR00463">
    <property type="entry name" value="EP450I"/>
</dbReference>
<evidence type="ECO:0000313" key="34">
    <source>
        <dbReference type="Proteomes" id="UP000236370"/>
    </source>
</evidence>
<sequence>MWELVALLLLTLAYLFWPKRRCPGAKYPKSLLSLPLVGSLPFLPRHGHMHNNFFKLQKKYGPIYSVRMGTKTTVIVGHHQLAKEVLIKKGKDFSGRPQMATLDIASNNRKGIAFADSGAHWQLHRRLAMATFALFKDGDQKLEKIICQEISTLCDMLATHNGQSIDISFPVFVAVTNVISLICFNTSYKNGDPELNIIQNYNEGIIDNLSKDSLVDLVPWLKVKKKLYEEIDQNVGFSRTPTISDRNRLLLLEATIREVLRLRPVAPMLIPHKANVDSSIGEFAVDKGTQVIINLWALHHNEKEWHQPDQFMPERFLNPAGTQLISPSVSYLPFGAGPRSCIGEILARQELFLIMAWLLQRFDLEVPDDGQLPSLEGIPKVVFLIDSFKVKIKVRQAWREAQAEGST</sequence>
<dbReference type="AlphaFoldDB" id="A0A2J8PCW6"/>
<evidence type="ECO:0000256" key="11">
    <source>
        <dbReference type="ARBA" id="ARBA00022824"/>
    </source>
</evidence>
<dbReference type="PRINTS" id="PR00385">
    <property type="entry name" value="P450"/>
</dbReference>
<evidence type="ECO:0000256" key="19">
    <source>
        <dbReference type="ARBA" id="ARBA00023250"/>
    </source>
</evidence>
<evidence type="ECO:0000256" key="2">
    <source>
        <dbReference type="ARBA" id="ARBA00004524"/>
    </source>
</evidence>
<evidence type="ECO:0000256" key="18">
    <source>
        <dbReference type="ARBA" id="ARBA00023239"/>
    </source>
</evidence>
<keyword evidence="9 30" id="KW-0349">Heme</keyword>
<keyword evidence="15 31" id="KW-0503">Monooxygenase</keyword>
<evidence type="ECO:0000256" key="8">
    <source>
        <dbReference type="ARBA" id="ARBA00014119"/>
    </source>
</evidence>
<protein>
    <recommendedName>
        <fullName evidence="8">Steroid 17-alpha-hydroxylase/17,20 lyase</fullName>
        <ecNumber evidence="7">1.14.14.19</ecNumber>
        <ecNumber evidence="6">1.14.14.32</ecNumber>
    </recommendedName>
    <alternativeName>
        <fullName evidence="22">CYPXVII</fullName>
    </alternativeName>
    <alternativeName>
        <fullName evidence="21">Cytochrome P450 17A1</fullName>
    </alternativeName>
    <alternativeName>
        <fullName evidence="23">Cytochrome P450-C17</fullName>
    </alternativeName>
    <alternativeName>
        <fullName evidence="25">Steroid 17-alpha-monooxygenase</fullName>
    </alternativeName>
</protein>
<keyword evidence="10 30" id="KW-0479">Metal-binding</keyword>
<feature type="chain" id="PRO_5014420694" description="Steroid 17-alpha-hydroxylase/17,20 lyase" evidence="32">
    <location>
        <begin position="19"/>
        <end position="407"/>
    </location>
</feature>
<comment type="pathway">
    <text evidence="4">Hormone biosynthesis.</text>
</comment>
<evidence type="ECO:0000256" key="4">
    <source>
        <dbReference type="ARBA" id="ARBA00004972"/>
    </source>
</evidence>
<comment type="catalytic activity">
    <reaction evidence="27">
        <text>a C21-steroid + reduced [NADPH--hemoprotein reductase] + O2 = a 17alpha-hydroxy-C21-steroid + oxidized [NADPH--hemoprotein reductase] + H2O + H(+)</text>
        <dbReference type="Rhea" id="RHEA:65760"/>
        <dbReference type="Rhea" id="RHEA-COMP:11964"/>
        <dbReference type="Rhea" id="RHEA-COMP:11965"/>
        <dbReference type="ChEBI" id="CHEBI:15377"/>
        <dbReference type="ChEBI" id="CHEBI:15378"/>
        <dbReference type="ChEBI" id="CHEBI:15379"/>
        <dbReference type="ChEBI" id="CHEBI:57618"/>
        <dbReference type="ChEBI" id="CHEBI:58210"/>
        <dbReference type="ChEBI" id="CHEBI:61313"/>
        <dbReference type="ChEBI" id="CHEBI:138141"/>
        <dbReference type="EC" id="1.14.14.19"/>
    </reaction>
    <physiologicalReaction direction="left-to-right" evidence="27">
        <dbReference type="Rhea" id="RHEA:65761"/>
    </physiologicalReaction>
</comment>
<dbReference type="GO" id="GO:0004508">
    <property type="term" value="F:steroid 17-alpha-monooxygenase activity"/>
    <property type="evidence" value="ECO:0007669"/>
    <property type="project" value="UniProtKB-EC"/>
</dbReference>
<keyword evidence="13 31" id="KW-0560">Oxidoreductase</keyword>
<evidence type="ECO:0000256" key="28">
    <source>
        <dbReference type="ARBA" id="ARBA00048888"/>
    </source>
</evidence>
<keyword evidence="17" id="KW-0472">Membrane</keyword>
<dbReference type="InterPro" id="IPR001128">
    <property type="entry name" value="Cyt_P450"/>
</dbReference>
<keyword evidence="14 30" id="KW-0408">Iron</keyword>
<dbReference type="GO" id="GO:0020037">
    <property type="term" value="F:heme binding"/>
    <property type="evidence" value="ECO:0007669"/>
    <property type="project" value="InterPro"/>
</dbReference>
<accession>A0A2J8PCW6</accession>
<dbReference type="GO" id="GO:0005506">
    <property type="term" value="F:iron ion binding"/>
    <property type="evidence" value="ECO:0007669"/>
    <property type="project" value="InterPro"/>
</dbReference>
<evidence type="ECO:0000256" key="17">
    <source>
        <dbReference type="ARBA" id="ARBA00023136"/>
    </source>
</evidence>
<evidence type="ECO:0000256" key="23">
    <source>
        <dbReference type="ARBA" id="ARBA00032167"/>
    </source>
</evidence>
<comment type="catalytic activity">
    <reaction evidence="29">
        <text>17alpha-hydroxypregnenolone + reduced [NADPH--hemoprotein reductase] + O2 = 3beta-hydroxyandrost-5-en-17-one + acetate + oxidized [NADPH--hemoprotein reductase] + H2O + 2 H(+)</text>
        <dbReference type="Rhea" id="RHEA:50244"/>
        <dbReference type="Rhea" id="RHEA-COMP:11964"/>
        <dbReference type="Rhea" id="RHEA-COMP:11965"/>
        <dbReference type="ChEBI" id="CHEBI:15377"/>
        <dbReference type="ChEBI" id="CHEBI:15378"/>
        <dbReference type="ChEBI" id="CHEBI:15379"/>
        <dbReference type="ChEBI" id="CHEBI:28689"/>
        <dbReference type="ChEBI" id="CHEBI:28750"/>
        <dbReference type="ChEBI" id="CHEBI:30089"/>
        <dbReference type="ChEBI" id="CHEBI:57618"/>
        <dbReference type="ChEBI" id="CHEBI:58210"/>
        <dbReference type="EC" id="1.14.14.32"/>
    </reaction>
    <physiologicalReaction direction="left-to-right" evidence="29">
        <dbReference type="Rhea" id="RHEA:50245"/>
    </physiologicalReaction>
</comment>
<dbReference type="Gene3D" id="1.10.630.10">
    <property type="entry name" value="Cytochrome P450"/>
    <property type="match status" value="2"/>
</dbReference>
<keyword evidence="11" id="KW-0256">Endoplasmic reticulum</keyword>
<evidence type="ECO:0000256" key="30">
    <source>
        <dbReference type="PIRSR" id="PIRSR602401-1"/>
    </source>
</evidence>
<dbReference type="EC" id="1.14.14.32" evidence="6"/>
<keyword evidence="12" id="KW-0492">Microsome</keyword>
<dbReference type="PANTHER" id="PTHR24289">
    <property type="entry name" value="STEROID 17-ALPHA-HYDROXYLASE/17,20 LYASE"/>
    <property type="match status" value="1"/>
</dbReference>
<dbReference type="GO" id="GO:0042445">
    <property type="term" value="P:hormone metabolic process"/>
    <property type="evidence" value="ECO:0007669"/>
    <property type="project" value="UniProtKB-ARBA"/>
</dbReference>
<evidence type="ECO:0000256" key="26">
    <source>
        <dbReference type="ARBA" id="ARBA00047982"/>
    </source>
</evidence>
<evidence type="ECO:0000256" key="20">
    <source>
        <dbReference type="ARBA" id="ARBA00025710"/>
    </source>
</evidence>
<comment type="subcellular location">
    <subcellularLocation>
        <location evidence="3">Endoplasmic reticulum membrane</location>
    </subcellularLocation>
    <subcellularLocation>
        <location evidence="2">Microsome membrane</location>
    </subcellularLocation>
</comment>
<comment type="catalytic activity">
    <reaction evidence="26">
        <text>progesterone + reduced [NADPH--hemoprotein reductase] + O2 = 17alpha-hydroxyprogesterone + oxidized [NADPH--hemoprotein reductase] + H2O + H(+)</text>
        <dbReference type="Rhea" id="RHEA:46308"/>
        <dbReference type="Rhea" id="RHEA-COMP:11964"/>
        <dbReference type="Rhea" id="RHEA-COMP:11965"/>
        <dbReference type="ChEBI" id="CHEBI:15377"/>
        <dbReference type="ChEBI" id="CHEBI:15378"/>
        <dbReference type="ChEBI" id="CHEBI:15379"/>
        <dbReference type="ChEBI" id="CHEBI:17026"/>
        <dbReference type="ChEBI" id="CHEBI:17252"/>
        <dbReference type="ChEBI" id="CHEBI:57618"/>
        <dbReference type="ChEBI" id="CHEBI:58210"/>
        <dbReference type="EC" id="1.14.14.19"/>
    </reaction>
    <physiologicalReaction direction="left-to-right" evidence="26">
        <dbReference type="Rhea" id="RHEA:46309"/>
    </physiologicalReaction>
</comment>
<keyword evidence="32" id="KW-0732">Signal</keyword>
<name>A0A2J8PCW6_PANTR</name>
<dbReference type="GO" id="GO:0016829">
    <property type="term" value="F:lyase activity"/>
    <property type="evidence" value="ECO:0007669"/>
    <property type="project" value="UniProtKB-KW"/>
</dbReference>
<keyword evidence="19" id="KW-0755">Steroidogenesis</keyword>
<keyword evidence="18" id="KW-0456">Lyase</keyword>
<evidence type="ECO:0000256" key="6">
    <source>
        <dbReference type="ARBA" id="ARBA00012354"/>
    </source>
</evidence>
<dbReference type="Proteomes" id="UP000236370">
    <property type="component" value="Unassembled WGS sequence"/>
</dbReference>
<dbReference type="PROSITE" id="PS00086">
    <property type="entry name" value="CYTOCHROME_P450"/>
    <property type="match status" value="1"/>
</dbReference>
<dbReference type="GO" id="GO:0006694">
    <property type="term" value="P:steroid biosynthetic process"/>
    <property type="evidence" value="ECO:0007669"/>
    <property type="project" value="UniProtKB-KW"/>
</dbReference>
<dbReference type="InterPro" id="IPR017972">
    <property type="entry name" value="Cyt_P450_CS"/>
</dbReference>
<comment type="pathway">
    <text evidence="24">Steroid biosynthesis; glucocorticoid biosynthesis.</text>
</comment>
<evidence type="ECO:0000256" key="32">
    <source>
        <dbReference type="SAM" id="SignalP"/>
    </source>
</evidence>
<evidence type="ECO:0000256" key="10">
    <source>
        <dbReference type="ARBA" id="ARBA00022723"/>
    </source>
</evidence>
<comment type="catalytic activity">
    <reaction evidence="28">
        <text>pregnenolone + reduced [NADPH--hemoprotein reductase] + O2 = 17alpha-hydroxypregnenolone + oxidized [NADPH--hemoprotein reductase] + H2O + H(+)</text>
        <dbReference type="Rhea" id="RHEA:50236"/>
        <dbReference type="Rhea" id="RHEA-COMP:11964"/>
        <dbReference type="Rhea" id="RHEA-COMP:11965"/>
        <dbReference type="ChEBI" id="CHEBI:15377"/>
        <dbReference type="ChEBI" id="CHEBI:15378"/>
        <dbReference type="ChEBI" id="CHEBI:15379"/>
        <dbReference type="ChEBI" id="CHEBI:16581"/>
        <dbReference type="ChEBI" id="CHEBI:28750"/>
        <dbReference type="ChEBI" id="CHEBI:57618"/>
        <dbReference type="ChEBI" id="CHEBI:58210"/>
        <dbReference type="EC" id="1.14.14.19"/>
    </reaction>
    <physiologicalReaction direction="left-to-right" evidence="28">
        <dbReference type="Rhea" id="RHEA:50237"/>
    </physiologicalReaction>
</comment>